<dbReference type="Proteomes" id="UP000032180">
    <property type="component" value="Chromosome 9"/>
</dbReference>
<proteinExistence type="predicted"/>
<dbReference type="HOGENOM" id="CLU_657832_0_0_1"/>
<dbReference type="AlphaFoldDB" id="A0A0D9XCI4"/>
<dbReference type="EnsemblPlants" id="LPERR09G03970.1">
    <property type="protein sequence ID" value="LPERR09G03970.1"/>
    <property type="gene ID" value="LPERR09G03970"/>
</dbReference>
<evidence type="ECO:0000313" key="1">
    <source>
        <dbReference type="EnsemblPlants" id="LPERR09G03970.1"/>
    </source>
</evidence>
<evidence type="ECO:0000313" key="2">
    <source>
        <dbReference type="Proteomes" id="UP000032180"/>
    </source>
</evidence>
<reference evidence="1 2" key="1">
    <citation type="submission" date="2012-08" db="EMBL/GenBank/DDBJ databases">
        <title>Oryza genome evolution.</title>
        <authorList>
            <person name="Wing R.A."/>
        </authorList>
    </citation>
    <scope>NUCLEOTIDE SEQUENCE</scope>
</reference>
<dbReference type="Gramene" id="LPERR09G03970.1">
    <property type="protein sequence ID" value="LPERR09G03970.1"/>
    <property type="gene ID" value="LPERR09G03970"/>
</dbReference>
<reference evidence="1" key="3">
    <citation type="submission" date="2015-04" db="UniProtKB">
        <authorList>
            <consortium name="EnsemblPlants"/>
        </authorList>
    </citation>
    <scope>IDENTIFICATION</scope>
</reference>
<accession>A0A0D9XCI4</accession>
<dbReference type="eggNOG" id="ENOG502R73F">
    <property type="taxonomic scope" value="Eukaryota"/>
</dbReference>
<organism evidence="1 2">
    <name type="scientific">Leersia perrieri</name>
    <dbReference type="NCBI Taxonomy" id="77586"/>
    <lineage>
        <taxon>Eukaryota</taxon>
        <taxon>Viridiplantae</taxon>
        <taxon>Streptophyta</taxon>
        <taxon>Embryophyta</taxon>
        <taxon>Tracheophyta</taxon>
        <taxon>Spermatophyta</taxon>
        <taxon>Magnoliopsida</taxon>
        <taxon>Liliopsida</taxon>
        <taxon>Poales</taxon>
        <taxon>Poaceae</taxon>
        <taxon>BOP clade</taxon>
        <taxon>Oryzoideae</taxon>
        <taxon>Oryzeae</taxon>
        <taxon>Oryzinae</taxon>
        <taxon>Leersia</taxon>
    </lineage>
</organism>
<reference evidence="2" key="2">
    <citation type="submission" date="2013-12" db="EMBL/GenBank/DDBJ databases">
        <authorList>
            <person name="Yu Y."/>
            <person name="Lee S."/>
            <person name="de Baynast K."/>
            <person name="Wissotski M."/>
            <person name="Liu L."/>
            <person name="Talag J."/>
            <person name="Goicoechea J."/>
            <person name="Angelova A."/>
            <person name="Jetty R."/>
            <person name="Kudrna D."/>
            <person name="Golser W."/>
            <person name="Rivera L."/>
            <person name="Zhang J."/>
            <person name="Wing R."/>
        </authorList>
    </citation>
    <scope>NUCLEOTIDE SEQUENCE</scope>
</reference>
<protein>
    <submittedName>
        <fullName evidence="1">Uncharacterized protein</fullName>
    </submittedName>
</protein>
<dbReference type="PANTHER" id="PTHR33207">
    <property type="entry name" value="F-BOX DOMAIN CONTAINING PROTEIN-RELATED"/>
    <property type="match status" value="1"/>
</dbReference>
<name>A0A0D9XCI4_9ORYZ</name>
<keyword evidence="2" id="KW-1185">Reference proteome</keyword>
<sequence>MKQSGNLGAVLVGGDADELGGRISMSNYRVICVLYKQNPQSQAFDVCSFIFDSGNNGRWRVGGKCALTGVLMDLVWFAGQAAGSLYWRAGPYSMLALNECASEFSIVMFPDHMREWSSKSKFRVVNGDGDDNDEVRVVGLSTDHHLRVFSREPISGNWVLKNTVDLSKATLGLPGRKEMYFGCGTIGKFVGGGKGYFLLSPSEEMWFYSVDLKTMVVEREHERNMYGGAAYSCELPWPPVFKACTSDDKYPLPIPWYGKLFRRYLQSYSPLRLAASTRKPVPYFRVTCVLYESHDGVSSCDGDLGTVTASVFYSERWRCGQRRWGSAVKASGLYLPGAESVHFVGRDLHRLCWRMDNNNDDMLVHMNNLFSKVALPEAMKGGSRSSWTAVLYPAYGLSGWIVVFSQSFLAVIAHGSGS</sequence>